<dbReference type="AlphaFoldDB" id="A0A5N6ZH44"/>
<sequence>MATHDLPLDLFTATTYPYEDQMPFNDSDLFAHAGTLSEYQIHWNGSQLAKSAGEGLQLNEFAYHYPGVHLGGDREKSCRQDLPPDNTIPNTSLASLLATQRALYVTPSPILHPVYYAPHTPSVNSPSGDTHSSIVSTADYDVGPQTPPSKKRKQLGTFSEPDVPKRGRCAGPEQPDLPSGPSQSENQEMLALTPLEMPDGSTRLTSNWLPVDPEGGFTIGTELDPMVGVGREFVSVGG</sequence>
<keyword evidence="3" id="KW-1185">Reference proteome</keyword>
<evidence type="ECO:0000313" key="2">
    <source>
        <dbReference type="EMBL" id="KAE8356678.1"/>
    </source>
</evidence>
<evidence type="ECO:0000313" key="3">
    <source>
        <dbReference type="Proteomes" id="UP000327118"/>
    </source>
</evidence>
<feature type="compositionally biased region" description="Polar residues" evidence="1">
    <location>
        <begin position="122"/>
        <end position="136"/>
    </location>
</feature>
<organism evidence="2 3">
    <name type="scientific">Aspergillus coremiiformis</name>
    <dbReference type="NCBI Taxonomy" id="138285"/>
    <lineage>
        <taxon>Eukaryota</taxon>
        <taxon>Fungi</taxon>
        <taxon>Dikarya</taxon>
        <taxon>Ascomycota</taxon>
        <taxon>Pezizomycotina</taxon>
        <taxon>Eurotiomycetes</taxon>
        <taxon>Eurotiomycetidae</taxon>
        <taxon>Eurotiales</taxon>
        <taxon>Aspergillaceae</taxon>
        <taxon>Aspergillus</taxon>
        <taxon>Aspergillus subgen. Circumdati</taxon>
    </lineage>
</organism>
<accession>A0A5N6ZH44</accession>
<protein>
    <submittedName>
        <fullName evidence="2">Uncharacterized protein</fullName>
    </submittedName>
</protein>
<feature type="region of interest" description="Disordered" evidence="1">
    <location>
        <begin position="122"/>
        <end position="185"/>
    </location>
</feature>
<dbReference type="EMBL" id="ML739036">
    <property type="protein sequence ID" value="KAE8356678.1"/>
    <property type="molecule type" value="Genomic_DNA"/>
</dbReference>
<evidence type="ECO:0000256" key="1">
    <source>
        <dbReference type="SAM" id="MobiDB-lite"/>
    </source>
</evidence>
<dbReference type="OrthoDB" id="4509688at2759"/>
<reference evidence="3" key="1">
    <citation type="submission" date="2019-04" db="EMBL/GenBank/DDBJ databases">
        <title>Friends and foes A comparative genomics studyof 23 Aspergillus species from section Flavi.</title>
        <authorList>
            <consortium name="DOE Joint Genome Institute"/>
            <person name="Kjaerbolling I."/>
            <person name="Vesth T."/>
            <person name="Frisvad J.C."/>
            <person name="Nybo J.L."/>
            <person name="Theobald S."/>
            <person name="Kildgaard S."/>
            <person name="Isbrandt T."/>
            <person name="Kuo A."/>
            <person name="Sato A."/>
            <person name="Lyhne E.K."/>
            <person name="Kogle M.E."/>
            <person name="Wiebenga A."/>
            <person name="Kun R.S."/>
            <person name="Lubbers R.J."/>
            <person name="Makela M.R."/>
            <person name="Barry K."/>
            <person name="Chovatia M."/>
            <person name="Clum A."/>
            <person name="Daum C."/>
            <person name="Haridas S."/>
            <person name="He G."/>
            <person name="LaButti K."/>
            <person name="Lipzen A."/>
            <person name="Mondo S."/>
            <person name="Riley R."/>
            <person name="Salamov A."/>
            <person name="Simmons B.A."/>
            <person name="Magnuson J.K."/>
            <person name="Henrissat B."/>
            <person name="Mortensen U.H."/>
            <person name="Larsen T.O."/>
            <person name="Devries R.P."/>
            <person name="Grigoriev I.V."/>
            <person name="Machida M."/>
            <person name="Baker S.E."/>
            <person name="Andersen M.R."/>
        </authorList>
    </citation>
    <scope>NUCLEOTIDE SEQUENCE [LARGE SCALE GENOMIC DNA]</scope>
    <source>
        <strain evidence="3">CBS 553.77</strain>
    </source>
</reference>
<name>A0A5N6ZH44_9EURO</name>
<gene>
    <name evidence="2" type="ORF">BDV28DRAFT_145003</name>
</gene>
<proteinExistence type="predicted"/>
<dbReference type="Proteomes" id="UP000327118">
    <property type="component" value="Unassembled WGS sequence"/>
</dbReference>